<dbReference type="InterPro" id="IPR006047">
    <property type="entry name" value="GH13_cat_dom"/>
</dbReference>
<sequence length="436" mass="48354">MHDRWTDHAIWWHAYPLGFVGAEREALAPPSPPAHRLGRFEPWLDHLLELGCSGLALGPVFASETHGYDTVDPFRIDPRLGDDADFDALVAAARSRGTRLLLDGVFNHVGRGFERFRAAEAGDAGARRWFRWEGERPATFEGHGRLVALNHDEPAVQEHVAEVMRHWLDRGADGWRLDAAYQVPTTFWRAVLPGVRKEFPDAWFVGEVIHGDYAAIVEESGMDSVTQYELWKAVWSALNDRNLFELAHALDRHSAMVGSFAPLTFLGNHDVTRLASRLDRTDHIGHAVAVLMTVGGVPSIYAGDEQAFTGVKEEREFGDDAVRPPFPDTPAELAPFGAPVQELHQRLIGLRRRHPWLVRARTTVEHLTNTTLALRSTGSPAGSGDELVTLLSVDDEPRRFPAELAGETLADAQGGTPGDALLLPPHSWRVLAPQRR</sequence>
<keyword evidence="5" id="KW-1185">Reference proteome</keyword>
<dbReference type="PANTHER" id="PTHR10357:SF210">
    <property type="entry name" value="MALTODEXTRIN GLUCOSIDASE"/>
    <property type="match status" value="1"/>
</dbReference>
<dbReference type="RefSeq" id="WP_345380349.1">
    <property type="nucleotide sequence ID" value="NZ_BAABIC010000006.1"/>
</dbReference>
<dbReference type="CDD" id="cd11354">
    <property type="entry name" value="AmyAc_bac_CMD_like"/>
    <property type="match status" value="1"/>
</dbReference>
<dbReference type="SMART" id="SM00642">
    <property type="entry name" value="Aamy"/>
    <property type="match status" value="1"/>
</dbReference>
<evidence type="ECO:0000313" key="4">
    <source>
        <dbReference type="EMBL" id="GAA4686730.1"/>
    </source>
</evidence>
<dbReference type="Gene3D" id="3.20.20.80">
    <property type="entry name" value="Glycosidases"/>
    <property type="match status" value="1"/>
</dbReference>
<name>A0ABP8WCF6_9PSEU</name>
<dbReference type="Pfam" id="PF00128">
    <property type="entry name" value="Alpha-amylase"/>
    <property type="match status" value="1"/>
</dbReference>
<accession>A0ABP8WCF6</accession>
<gene>
    <name evidence="4" type="ORF">GCM10023215_22860</name>
</gene>
<keyword evidence="2" id="KW-0326">Glycosidase</keyword>
<dbReference type="Proteomes" id="UP001500325">
    <property type="component" value="Unassembled WGS sequence"/>
</dbReference>
<reference evidence="5" key="1">
    <citation type="journal article" date="2019" name="Int. J. Syst. Evol. Microbiol.">
        <title>The Global Catalogue of Microorganisms (GCM) 10K type strain sequencing project: providing services to taxonomists for standard genome sequencing and annotation.</title>
        <authorList>
            <consortium name="The Broad Institute Genomics Platform"/>
            <consortium name="The Broad Institute Genome Sequencing Center for Infectious Disease"/>
            <person name="Wu L."/>
            <person name="Ma J."/>
        </authorList>
    </citation>
    <scope>NUCLEOTIDE SEQUENCE [LARGE SCALE GENOMIC DNA]</scope>
    <source>
        <strain evidence="5">JCM 18055</strain>
    </source>
</reference>
<evidence type="ECO:0000256" key="1">
    <source>
        <dbReference type="ARBA" id="ARBA00022801"/>
    </source>
</evidence>
<protein>
    <submittedName>
        <fullName evidence="4">Alpha-amylase family protein</fullName>
    </submittedName>
</protein>
<dbReference type="EMBL" id="BAABIC010000006">
    <property type="protein sequence ID" value="GAA4686730.1"/>
    <property type="molecule type" value="Genomic_DNA"/>
</dbReference>
<feature type="domain" description="Glycosyl hydrolase family 13 catalytic" evidence="3">
    <location>
        <begin position="13"/>
        <end position="351"/>
    </location>
</feature>
<dbReference type="PANTHER" id="PTHR10357">
    <property type="entry name" value="ALPHA-AMYLASE FAMILY MEMBER"/>
    <property type="match status" value="1"/>
</dbReference>
<evidence type="ECO:0000313" key="5">
    <source>
        <dbReference type="Proteomes" id="UP001500325"/>
    </source>
</evidence>
<evidence type="ECO:0000259" key="3">
    <source>
        <dbReference type="SMART" id="SM00642"/>
    </source>
</evidence>
<evidence type="ECO:0000256" key="2">
    <source>
        <dbReference type="ARBA" id="ARBA00023295"/>
    </source>
</evidence>
<proteinExistence type="predicted"/>
<dbReference type="SUPFAM" id="SSF51445">
    <property type="entry name" value="(Trans)glycosidases"/>
    <property type="match status" value="1"/>
</dbReference>
<keyword evidence="1" id="KW-0378">Hydrolase</keyword>
<dbReference type="InterPro" id="IPR017853">
    <property type="entry name" value="GH"/>
</dbReference>
<organism evidence="4 5">
    <name type="scientific">Pseudonocardia yuanmonensis</name>
    <dbReference type="NCBI Taxonomy" id="1095914"/>
    <lineage>
        <taxon>Bacteria</taxon>
        <taxon>Bacillati</taxon>
        <taxon>Actinomycetota</taxon>
        <taxon>Actinomycetes</taxon>
        <taxon>Pseudonocardiales</taxon>
        <taxon>Pseudonocardiaceae</taxon>
        <taxon>Pseudonocardia</taxon>
    </lineage>
</organism>
<comment type="caution">
    <text evidence="4">The sequence shown here is derived from an EMBL/GenBank/DDBJ whole genome shotgun (WGS) entry which is preliminary data.</text>
</comment>